<keyword evidence="5" id="KW-1185">Reference proteome</keyword>
<reference evidence="4 5" key="1">
    <citation type="submission" date="2019-01" db="EMBL/GenBank/DDBJ databases">
        <title>Ktedonosporobacter rubrisoli SCAWS-G2.</title>
        <authorList>
            <person name="Huang Y."/>
            <person name="Yan B."/>
        </authorList>
    </citation>
    <scope>NUCLEOTIDE SEQUENCE [LARGE SCALE GENOMIC DNA]</scope>
    <source>
        <strain evidence="4 5">SCAWS-G2</strain>
    </source>
</reference>
<dbReference type="AlphaFoldDB" id="A0A4P6JKS2"/>
<dbReference type="Gene3D" id="3.30.70.640">
    <property type="entry name" value="Molybdopterin cofactor biosynthesis C (MoaC) domain"/>
    <property type="match status" value="1"/>
</dbReference>
<evidence type="ECO:0000259" key="3">
    <source>
        <dbReference type="Pfam" id="PF01967"/>
    </source>
</evidence>
<evidence type="ECO:0000313" key="4">
    <source>
        <dbReference type="EMBL" id="QBD75797.1"/>
    </source>
</evidence>
<accession>A0A4P6JKS2</accession>
<keyword evidence="2" id="KW-0501">Molybdenum cofactor biosynthesis</keyword>
<feature type="domain" description="Molybdopterin cofactor biosynthesis C (MoaC)" evidence="3">
    <location>
        <begin position="52"/>
        <end position="124"/>
    </location>
</feature>
<name>A0A4P6JKS2_KTERU</name>
<dbReference type="KEGG" id="kbs:EPA93_07165"/>
<proteinExistence type="predicted"/>
<protein>
    <recommendedName>
        <fullName evidence="3">Molybdopterin cofactor biosynthesis C (MoaC) domain-containing protein</fullName>
    </recommendedName>
</protein>
<sequence length="139" mass="15522">MGIESDRKPSGVWEEECSSFERQCMIVSVERLKYWCQYDNSMKGFCGTSLLPVPLTHINITFGFREEEGMIAIETTVRTTYKTYAEVEALTAATIAVLTIYCMCKAVDNTITIEQAYIAQKSGGKSGLVTFQPEKPASH</sequence>
<dbReference type="InterPro" id="IPR036522">
    <property type="entry name" value="MoaC_sf"/>
</dbReference>
<comment type="pathway">
    <text evidence="1">Cofactor biosynthesis; molybdopterin biosynthesis.</text>
</comment>
<evidence type="ECO:0000256" key="2">
    <source>
        <dbReference type="ARBA" id="ARBA00023150"/>
    </source>
</evidence>
<dbReference type="OrthoDB" id="9794429at2"/>
<dbReference type="GO" id="GO:0006777">
    <property type="term" value="P:Mo-molybdopterin cofactor biosynthetic process"/>
    <property type="evidence" value="ECO:0007669"/>
    <property type="project" value="UniProtKB-KW"/>
</dbReference>
<gene>
    <name evidence="4" type="ORF">EPA93_07165</name>
</gene>
<evidence type="ECO:0000256" key="1">
    <source>
        <dbReference type="ARBA" id="ARBA00005046"/>
    </source>
</evidence>
<organism evidence="4 5">
    <name type="scientific">Ktedonosporobacter rubrisoli</name>
    <dbReference type="NCBI Taxonomy" id="2509675"/>
    <lineage>
        <taxon>Bacteria</taxon>
        <taxon>Bacillati</taxon>
        <taxon>Chloroflexota</taxon>
        <taxon>Ktedonobacteria</taxon>
        <taxon>Ktedonobacterales</taxon>
        <taxon>Ktedonosporobacteraceae</taxon>
        <taxon>Ktedonosporobacter</taxon>
    </lineage>
</organism>
<dbReference type="InterPro" id="IPR002820">
    <property type="entry name" value="Mopterin_CF_biosynth-C_dom"/>
</dbReference>
<dbReference type="Proteomes" id="UP000290365">
    <property type="component" value="Chromosome"/>
</dbReference>
<dbReference type="Pfam" id="PF01967">
    <property type="entry name" value="MoaC"/>
    <property type="match status" value="1"/>
</dbReference>
<dbReference type="SUPFAM" id="SSF55040">
    <property type="entry name" value="Molybdenum cofactor biosynthesis protein C, MoaC"/>
    <property type="match status" value="1"/>
</dbReference>
<evidence type="ECO:0000313" key="5">
    <source>
        <dbReference type="Proteomes" id="UP000290365"/>
    </source>
</evidence>
<dbReference type="UniPathway" id="UPA00344"/>
<dbReference type="EMBL" id="CP035758">
    <property type="protein sequence ID" value="QBD75797.1"/>
    <property type="molecule type" value="Genomic_DNA"/>
</dbReference>